<evidence type="ECO:0000313" key="2">
    <source>
        <dbReference type="Proteomes" id="UP000066284"/>
    </source>
</evidence>
<dbReference type="STRING" id="1715989.NITINOP_2107"/>
<dbReference type="KEGG" id="nio:NITINOP_2107"/>
<sequence length="220" mass="24198">MRPMRRRHTKPKERRRTISLQTKRLFWPPVMTCVWLALCPPCKEIASAATPVLEKNRPASAQSAGRAGPSVGSAMAVLATLEQAGVLPPEGTKEADRVIRSTIQIQSLFMKSDDPAVRNFLQRAVANKAEDRTEQRLAEFGATGWTAEVLEALADAATVASSDELRLLSPGLASFNLSTEDFQRFMQLIKDGERALASRGRTFGEIFADQRKMMPGATAR</sequence>
<dbReference type="EMBL" id="LN885086">
    <property type="protein sequence ID" value="CUQ67079.1"/>
    <property type="molecule type" value="Genomic_DNA"/>
</dbReference>
<dbReference type="AlphaFoldDB" id="A0A0S4KRW0"/>
<reference evidence="2" key="1">
    <citation type="submission" date="2015-09" db="EMBL/GenBank/DDBJ databases">
        <authorList>
            <person name="Daims H."/>
        </authorList>
    </citation>
    <scope>NUCLEOTIDE SEQUENCE [LARGE SCALE GENOMIC DNA]</scope>
</reference>
<organism evidence="1 2">
    <name type="scientific">Candidatus Nitrospira inopinata</name>
    <dbReference type="NCBI Taxonomy" id="1715989"/>
    <lineage>
        <taxon>Bacteria</taxon>
        <taxon>Pseudomonadati</taxon>
        <taxon>Nitrospirota</taxon>
        <taxon>Nitrospiria</taxon>
        <taxon>Nitrospirales</taxon>
        <taxon>Nitrospiraceae</taxon>
        <taxon>Nitrospira</taxon>
    </lineage>
</organism>
<dbReference type="Proteomes" id="UP000066284">
    <property type="component" value="Chromosome 1"/>
</dbReference>
<accession>A0A0S4KRW0</accession>
<proteinExistence type="predicted"/>
<keyword evidence="2" id="KW-1185">Reference proteome</keyword>
<dbReference type="OrthoDB" id="9799868at2"/>
<evidence type="ECO:0000313" key="1">
    <source>
        <dbReference type="EMBL" id="CUQ67079.1"/>
    </source>
</evidence>
<dbReference type="RefSeq" id="WP_158023340.1">
    <property type="nucleotide sequence ID" value="NZ_LN885086.1"/>
</dbReference>
<name>A0A0S4KRW0_9BACT</name>
<protein>
    <submittedName>
        <fullName evidence="1">Uncharacterized protein</fullName>
    </submittedName>
</protein>
<gene>
    <name evidence="1" type="ORF">NITINOP_2107</name>
</gene>